<feature type="region of interest" description="Disordered" evidence="1">
    <location>
        <begin position="139"/>
        <end position="190"/>
    </location>
</feature>
<dbReference type="AlphaFoldDB" id="A0A4C1W2H0"/>
<sequence length="190" mass="21569">MSANRRCPNSRGEKLLFFISVQTTRNREIISNLRQHRPEGSTCQARVDAHLLHLLAMPRRRGSGNRLFTGGSRYSVGKRVNVPEGQFPLHHSTPPFINPFNYLSAHSLLHHITISTQEPGNALVALLWLYLHGSFPRSPSWREQDGDPMEGKIDLREEQEPELSVGLRLEFKTKSELKPNTGPRSRSTLT</sequence>
<feature type="compositionally biased region" description="Basic and acidic residues" evidence="1">
    <location>
        <begin position="140"/>
        <end position="158"/>
    </location>
</feature>
<name>A0A4C1W2H0_EUMVA</name>
<evidence type="ECO:0000256" key="1">
    <source>
        <dbReference type="SAM" id="MobiDB-lite"/>
    </source>
</evidence>
<comment type="caution">
    <text evidence="2">The sequence shown here is derived from an EMBL/GenBank/DDBJ whole genome shotgun (WGS) entry which is preliminary data.</text>
</comment>
<protein>
    <submittedName>
        <fullName evidence="2">Uncharacterized protein</fullName>
    </submittedName>
</protein>
<keyword evidence="3" id="KW-1185">Reference proteome</keyword>
<proteinExistence type="predicted"/>
<evidence type="ECO:0000313" key="3">
    <source>
        <dbReference type="Proteomes" id="UP000299102"/>
    </source>
</evidence>
<accession>A0A4C1W2H0</accession>
<reference evidence="2 3" key="1">
    <citation type="journal article" date="2019" name="Commun. Biol.">
        <title>The bagworm genome reveals a unique fibroin gene that provides high tensile strength.</title>
        <authorList>
            <person name="Kono N."/>
            <person name="Nakamura H."/>
            <person name="Ohtoshi R."/>
            <person name="Tomita M."/>
            <person name="Numata K."/>
            <person name="Arakawa K."/>
        </authorList>
    </citation>
    <scope>NUCLEOTIDE SEQUENCE [LARGE SCALE GENOMIC DNA]</scope>
</reference>
<dbReference type="Proteomes" id="UP000299102">
    <property type="component" value="Unassembled WGS sequence"/>
</dbReference>
<dbReference type="EMBL" id="BGZK01000457">
    <property type="protein sequence ID" value="GBP44742.1"/>
    <property type="molecule type" value="Genomic_DNA"/>
</dbReference>
<gene>
    <name evidence="2" type="ORF">EVAR_81510_1</name>
</gene>
<evidence type="ECO:0000313" key="2">
    <source>
        <dbReference type="EMBL" id="GBP44742.1"/>
    </source>
</evidence>
<organism evidence="2 3">
    <name type="scientific">Eumeta variegata</name>
    <name type="common">Bagworm moth</name>
    <name type="synonym">Eumeta japonica</name>
    <dbReference type="NCBI Taxonomy" id="151549"/>
    <lineage>
        <taxon>Eukaryota</taxon>
        <taxon>Metazoa</taxon>
        <taxon>Ecdysozoa</taxon>
        <taxon>Arthropoda</taxon>
        <taxon>Hexapoda</taxon>
        <taxon>Insecta</taxon>
        <taxon>Pterygota</taxon>
        <taxon>Neoptera</taxon>
        <taxon>Endopterygota</taxon>
        <taxon>Lepidoptera</taxon>
        <taxon>Glossata</taxon>
        <taxon>Ditrysia</taxon>
        <taxon>Tineoidea</taxon>
        <taxon>Psychidae</taxon>
        <taxon>Oiketicinae</taxon>
        <taxon>Eumeta</taxon>
    </lineage>
</organism>